<sequence>MIVPDHWAEARVQHREGRRQVTVRRFGWSETTAADAQAMAEQRANDALRRILSGEAVDRRERKAAYNGAIGVPIREEVLARHGEEVVTRNGYGAHCLNSPRALFADVDFDTATGGRPVAGVAAAILLVGGLASAATGRWLWTAVAAFAALALSHLLVQLALRASTASRGGPEVVARRKIDAFVAAHPAWSLRLYRTPNGLRLLATHATFDPTSPEVAAFFAAVGADPLYVRMCRNQRCFRARLTAKPWRIGMPSRMRPRPGIWPVAAERRGLREAWIAAYEPKAAQHAACRFIDTLGSGVVHLALRDVVALHDRASRAQETLVLG</sequence>
<proteinExistence type="predicted"/>
<organism evidence="1 2">
    <name type="scientific">Piscinibacter gummiphilus</name>
    <dbReference type="NCBI Taxonomy" id="946333"/>
    <lineage>
        <taxon>Bacteria</taxon>
        <taxon>Pseudomonadati</taxon>
        <taxon>Pseudomonadota</taxon>
        <taxon>Betaproteobacteria</taxon>
        <taxon>Burkholderiales</taxon>
        <taxon>Sphaerotilaceae</taxon>
        <taxon>Piscinibacter</taxon>
    </lineage>
</organism>
<dbReference type="STRING" id="946333.A4W93_22780"/>
<evidence type="ECO:0000313" key="2">
    <source>
        <dbReference type="Proteomes" id="UP000193427"/>
    </source>
</evidence>
<dbReference type="RefSeq" id="WP_085752807.1">
    <property type="nucleotide sequence ID" value="NZ_BSPR01000020.1"/>
</dbReference>
<dbReference type="Proteomes" id="UP000193427">
    <property type="component" value="Chromosome"/>
</dbReference>
<dbReference type="AlphaFoldDB" id="A0A1W6LE55"/>
<dbReference type="KEGG" id="rgu:A4W93_22780"/>
<evidence type="ECO:0000313" key="1">
    <source>
        <dbReference type="EMBL" id="ARN22506.1"/>
    </source>
</evidence>
<protein>
    <submittedName>
        <fullName evidence="1">Uncharacterized protein</fullName>
    </submittedName>
</protein>
<reference evidence="1 2" key="1">
    <citation type="submission" date="2016-04" db="EMBL/GenBank/DDBJ databases">
        <title>Complete genome sequence of natural rubber-degrading, novel Gram-negative bacterium, Rhizobacter gummiphilus strain NS21.</title>
        <authorList>
            <person name="Tabata M."/>
            <person name="Kasai D."/>
            <person name="Fukuda M."/>
        </authorList>
    </citation>
    <scope>NUCLEOTIDE SEQUENCE [LARGE SCALE GENOMIC DNA]</scope>
    <source>
        <strain evidence="1 2">NS21</strain>
    </source>
</reference>
<name>A0A1W6LE55_9BURK</name>
<gene>
    <name evidence="1" type="ORF">A4W93_22780</name>
</gene>
<keyword evidence="2" id="KW-1185">Reference proteome</keyword>
<dbReference type="EMBL" id="CP015118">
    <property type="protein sequence ID" value="ARN22506.1"/>
    <property type="molecule type" value="Genomic_DNA"/>
</dbReference>
<dbReference type="OrthoDB" id="877274at2"/>
<accession>A0A1W6LE55</accession>